<dbReference type="PROSITE" id="PS50968">
    <property type="entry name" value="BIOTINYL_LIPOYL"/>
    <property type="match status" value="1"/>
</dbReference>
<evidence type="ECO:0000256" key="3">
    <source>
        <dbReference type="ARBA" id="ARBA00022741"/>
    </source>
</evidence>
<feature type="domain" description="Lipoyl-binding" evidence="7">
    <location>
        <begin position="706"/>
        <end position="774"/>
    </location>
</feature>
<dbReference type="InterPro" id="IPR000089">
    <property type="entry name" value="Biotin_lipoyl"/>
</dbReference>
<dbReference type="PROSITE" id="PS00866">
    <property type="entry name" value="CPSASE_1"/>
    <property type="match status" value="1"/>
</dbReference>
<keyword evidence="11" id="KW-1185">Reference proteome</keyword>
<comment type="caution">
    <text evidence="10">The sequence shown here is derived from an EMBL/GenBank/DDBJ whole genome shotgun (WGS) entry which is preliminary data.</text>
</comment>
<dbReference type="InterPro" id="IPR011761">
    <property type="entry name" value="ATP-grasp"/>
</dbReference>
<dbReference type="InterPro" id="IPR050856">
    <property type="entry name" value="Biotin_carboxylase_complex"/>
</dbReference>
<evidence type="ECO:0000256" key="5">
    <source>
        <dbReference type="ARBA" id="ARBA00023267"/>
    </source>
</evidence>
<evidence type="ECO:0000256" key="6">
    <source>
        <dbReference type="PROSITE-ProRule" id="PRU00409"/>
    </source>
</evidence>
<dbReference type="EMBL" id="LKCW01000163">
    <property type="protein sequence ID" value="KPM37509.1"/>
    <property type="molecule type" value="Genomic_DNA"/>
</dbReference>
<dbReference type="InterPro" id="IPR011054">
    <property type="entry name" value="Rudment_hybrid_motif"/>
</dbReference>
<comment type="cofactor">
    <cofactor evidence="1">
        <name>biotin</name>
        <dbReference type="ChEBI" id="CHEBI:57586"/>
    </cofactor>
</comment>
<feature type="domain" description="ATP-grasp" evidence="8">
    <location>
        <begin position="150"/>
        <end position="350"/>
    </location>
</feature>
<keyword evidence="3 6" id="KW-0547">Nucleotide-binding</keyword>
<dbReference type="PROSITE" id="PS00867">
    <property type="entry name" value="CPSASE_2"/>
    <property type="match status" value="1"/>
</dbReference>
<dbReference type="OrthoDB" id="196847at2759"/>
<dbReference type="GO" id="GO:0016874">
    <property type="term" value="F:ligase activity"/>
    <property type="evidence" value="ECO:0007669"/>
    <property type="project" value="UniProtKB-KW"/>
</dbReference>
<dbReference type="Pfam" id="PF00289">
    <property type="entry name" value="Biotin_carb_N"/>
    <property type="match status" value="1"/>
</dbReference>
<keyword evidence="4 6" id="KW-0067">ATP-binding</keyword>
<dbReference type="PANTHER" id="PTHR18866">
    <property type="entry name" value="CARBOXYLASE:PYRUVATE/ACETYL-COA/PROPIONYL-COA CARBOXYLASE"/>
    <property type="match status" value="1"/>
</dbReference>
<dbReference type="Gene3D" id="2.40.50.100">
    <property type="match status" value="1"/>
</dbReference>
<dbReference type="InterPro" id="IPR005479">
    <property type="entry name" value="CPAse_ATP-bd"/>
</dbReference>
<evidence type="ECO:0000259" key="9">
    <source>
        <dbReference type="PROSITE" id="PS50979"/>
    </source>
</evidence>
<dbReference type="Pfam" id="PF00364">
    <property type="entry name" value="Biotin_lipoyl"/>
    <property type="match status" value="1"/>
</dbReference>
<dbReference type="PROSITE" id="PS50975">
    <property type="entry name" value="ATP_GRASP"/>
    <property type="match status" value="1"/>
</dbReference>
<evidence type="ECO:0000256" key="2">
    <source>
        <dbReference type="ARBA" id="ARBA00022598"/>
    </source>
</evidence>
<dbReference type="InterPro" id="IPR005481">
    <property type="entry name" value="BC-like_N"/>
</dbReference>
<dbReference type="InterPro" id="IPR011764">
    <property type="entry name" value="Biotin_carboxylation_dom"/>
</dbReference>
<dbReference type="GO" id="GO:0005524">
    <property type="term" value="F:ATP binding"/>
    <property type="evidence" value="ECO:0007669"/>
    <property type="project" value="UniProtKB-UniRule"/>
</dbReference>
<dbReference type="SUPFAM" id="SSF51246">
    <property type="entry name" value="Rudiment single hybrid motif"/>
    <property type="match status" value="1"/>
</dbReference>
<evidence type="ECO:0000256" key="4">
    <source>
        <dbReference type="ARBA" id="ARBA00022840"/>
    </source>
</evidence>
<dbReference type="SUPFAM" id="SSF56059">
    <property type="entry name" value="Glutathione synthetase ATP-binding domain-like"/>
    <property type="match status" value="1"/>
</dbReference>
<protein>
    <submittedName>
        <fullName evidence="10">Methylcrotonoyl-CoA carboxylase subunit alpha, mitochondrial</fullName>
    </submittedName>
</protein>
<accession>A0A0P7ASK0</accession>
<dbReference type="InterPro" id="IPR005482">
    <property type="entry name" value="Biotin_COase_C"/>
</dbReference>
<dbReference type="FunFam" id="3.30.1490.20:FF:000003">
    <property type="entry name" value="acetyl-CoA carboxylase isoform X1"/>
    <property type="match status" value="1"/>
</dbReference>
<dbReference type="InterPro" id="IPR011053">
    <property type="entry name" value="Single_hybrid_motif"/>
</dbReference>
<dbReference type="SUPFAM" id="SSF52440">
    <property type="entry name" value="PreATP-grasp domain"/>
    <property type="match status" value="1"/>
</dbReference>
<evidence type="ECO:0000313" key="11">
    <source>
        <dbReference type="Proteomes" id="UP000050424"/>
    </source>
</evidence>
<organism evidence="10 11">
    <name type="scientific">Neonectria ditissima</name>
    <dbReference type="NCBI Taxonomy" id="78410"/>
    <lineage>
        <taxon>Eukaryota</taxon>
        <taxon>Fungi</taxon>
        <taxon>Dikarya</taxon>
        <taxon>Ascomycota</taxon>
        <taxon>Pezizomycotina</taxon>
        <taxon>Sordariomycetes</taxon>
        <taxon>Hypocreomycetidae</taxon>
        <taxon>Hypocreales</taxon>
        <taxon>Nectriaceae</taxon>
        <taxon>Neonectria</taxon>
    </lineage>
</organism>
<name>A0A0P7ASK0_9HYPO</name>
<evidence type="ECO:0000256" key="1">
    <source>
        <dbReference type="ARBA" id="ARBA00001953"/>
    </source>
</evidence>
<dbReference type="Proteomes" id="UP000050424">
    <property type="component" value="Unassembled WGS sequence"/>
</dbReference>
<keyword evidence="2" id="KW-0436">Ligase</keyword>
<evidence type="ECO:0000259" key="7">
    <source>
        <dbReference type="PROSITE" id="PS50968"/>
    </source>
</evidence>
<dbReference type="STRING" id="78410.A0A0P7ASK0"/>
<dbReference type="Pfam" id="PF02786">
    <property type="entry name" value="CPSase_L_D2"/>
    <property type="match status" value="1"/>
</dbReference>
<dbReference type="AlphaFoldDB" id="A0A0P7ASK0"/>
<dbReference type="InterPro" id="IPR016185">
    <property type="entry name" value="PreATP-grasp_dom_sf"/>
</dbReference>
<feature type="domain" description="Biotin carboxylation" evidence="9">
    <location>
        <begin position="29"/>
        <end position="486"/>
    </location>
</feature>
<dbReference type="CDD" id="cd06850">
    <property type="entry name" value="biotinyl_domain"/>
    <property type="match status" value="1"/>
</dbReference>
<keyword evidence="5" id="KW-0092">Biotin</keyword>
<dbReference type="Gene3D" id="3.30.470.20">
    <property type="entry name" value="ATP-grasp fold, B domain"/>
    <property type="match status" value="1"/>
</dbReference>
<proteinExistence type="predicted"/>
<dbReference type="PANTHER" id="PTHR18866:SF127">
    <property type="match status" value="1"/>
</dbReference>
<evidence type="ECO:0000259" key="8">
    <source>
        <dbReference type="PROSITE" id="PS50975"/>
    </source>
</evidence>
<gene>
    <name evidence="10" type="ORF">AK830_g9055</name>
</gene>
<dbReference type="PROSITE" id="PS50979">
    <property type="entry name" value="BC"/>
    <property type="match status" value="1"/>
</dbReference>
<dbReference type="GO" id="GO:0046872">
    <property type="term" value="F:metal ion binding"/>
    <property type="evidence" value="ECO:0007669"/>
    <property type="project" value="InterPro"/>
</dbReference>
<dbReference type="Pfam" id="PF02785">
    <property type="entry name" value="Biotin_carb_C"/>
    <property type="match status" value="1"/>
</dbReference>
<dbReference type="SMART" id="SM00878">
    <property type="entry name" value="Biotin_carb_C"/>
    <property type="match status" value="1"/>
</dbReference>
<evidence type="ECO:0000313" key="10">
    <source>
        <dbReference type="EMBL" id="KPM37509.1"/>
    </source>
</evidence>
<reference evidence="10 11" key="1">
    <citation type="submission" date="2015-09" db="EMBL/GenBank/DDBJ databases">
        <title>Draft genome of a European isolate of the apple canker pathogen Neonectria ditissima.</title>
        <authorList>
            <person name="Gomez-Cortecero A."/>
            <person name="Harrison R.J."/>
            <person name="Armitage A.D."/>
        </authorList>
    </citation>
    <scope>NUCLEOTIDE SEQUENCE [LARGE SCALE GENOMIC DNA]</scope>
    <source>
        <strain evidence="10 11">R09/05</strain>
    </source>
</reference>
<dbReference type="SUPFAM" id="SSF51230">
    <property type="entry name" value="Single hybrid motif"/>
    <property type="match status" value="1"/>
</dbReference>
<sequence length="774" mass="85541">MSTNLEACPPRQPLFVAPIPIDAATGLPVIRKILIANRGEIACRIIATCQKLNVQTALIYVQEDEGSLHITEANDAVNVGSINDHTTNPFLNIPLLIQTALDLEADAIHPGYGYLSENAEFASRVAEAGLIFIGPSPSAMSTLGDKRSSKKYLEENAPEVPLIPGFSGTSVQVDDLEQAAATIGYPIMLKASAGGGGKGMRIVREASQLREELERVQSEAARSFGSSDCILEKYVENSKHIEVQIMGDSHGNVISFFERDCSVQRRHQKVIEESPCSFLSDDIRLEMGRVAVRVAKIINYANAGTVEFVFDVKTRKFFFLEVNARLQVEHPITEEVTRTDLVALQLFVAAGGDLGSLPHLQSIRQVGHAIECRLCAEDAQRDFFPEHGKIIAWLPAQGTLKPGRDIRYETAVQDGYSVSIYFDSMIAKLVVWAPTRSMAVQKMADVVAQTVCIGIKTNQLFLQRCLLNPAFQDLAYNTSFIPRHLSELLHAAKPFSRELAVIPSIFLRALAHKASNAKEPRPFQNVRSQFRNQYHDPVNVRCDAVTSDLSTFSDGDEKQSTLFIWQPGSRQHGKERDRVSIVPIDDLENGIDKEKGGDDEPAAKIMARQYNGVSNILRKHTLSPIEASLLSWKTLGPVSILEAVVNQSKIRAYCIAPAYKSNQSGPQAVFCHFPHLGCHIQFRKDTMLSYTESRRASFQAQKEQGQEDIKAPMPCKVLSVKKKNGDEVKGGELVMVIESMKMEVSIKANKDGEFHTLWKDGDAADEGAILCRII</sequence>